<reference evidence="2" key="2">
    <citation type="submission" date="2021-04" db="EMBL/GenBank/DDBJ databases">
        <authorList>
            <person name="Gilroy R."/>
        </authorList>
    </citation>
    <scope>NUCLEOTIDE SEQUENCE</scope>
    <source>
        <strain evidence="2">8470</strain>
    </source>
</reference>
<name>A0A948TNJ1_9BACT</name>
<evidence type="ECO:0000313" key="2">
    <source>
        <dbReference type="EMBL" id="MBU3856612.1"/>
    </source>
</evidence>
<proteinExistence type="predicted"/>
<dbReference type="Proteomes" id="UP000784286">
    <property type="component" value="Unassembled WGS sequence"/>
</dbReference>
<dbReference type="Gene3D" id="1.50.10.10">
    <property type="match status" value="1"/>
</dbReference>
<accession>A0A948TNJ1</accession>
<gene>
    <name evidence="2" type="ORF">H9928_08690</name>
</gene>
<evidence type="ECO:0000313" key="3">
    <source>
        <dbReference type="Proteomes" id="UP000784286"/>
    </source>
</evidence>
<dbReference type="GO" id="GO:0005975">
    <property type="term" value="P:carbohydrate metabolic process"/>
    <property type="evidence" value="ECO:0007669"/>
    <property type="project" value="InterPro"/>
</dbReference>
<comment type="caution">
    <text evidence="2">The sequence shown here is derived from an EMBL/GenBank/DDBJ whole genome shotgun (WGS) entry which is preliminary data.</text>
</comment>
<feature type="signal peptide" evidence="1">
    <location>
        <begin position="1"/>
        <end position="19"/>
    </location>
</feature>
<keyword evidence="1" id="KW-0732">Signal</keyword>
<reference evidence="2" key="1">
    <citation type="journal article" date="2021" name="PeerJ">
        <title>Extensive microbial diversity within the chicken gut microbiome revealed by metagenomics and culture.</title>
        <authorList>
            <person name="Gilroy R."/>
            <person name="Ravi A."/>
            <person name="Getino M."/>
            <person name="Pursley I."/>
            <person name="Horton D.L."/>
            <person name="Alikhan N.F."/>
            <person name="Baker D."/>
            <person name="Gharbi K."/>
            <person name="Hall N."/>
            <person name="Watson M."/>
            <person name="Adriaenssens E.M."/>
            <person name="Foster-Nyarko E."/>
            <person name="Jarju S."/>
            <person name="Secka A."/>
            <person name="Antonio M."/>
            <person name="Oren A."/>
            <person name="Chaudhuri R.R."/>
            <person name="La Ragione R."/>
            <person name="Hildebrand F."/>
            <person name="Pallen M.J."/>
        </authorList>
    </citation>
    <scope>NUCLEOTIDE SEQUENCE</scope>
    <source>
        <strain evidence="2">8470</strain>
    </source>
</reference>
<protein>
    <submittedName>
        <fullName evidence="2">Uncharacterized protein</fullName>
    </submittedName>
</protein>
<sequence>MKHLLILFALLFAANQACPEETRSLKDYMSTQSMKWEQLPMQWNEGAFLGNGRIGMMVYADSTDNSLTLWLSRPDVTDHRKAPERKTSMGVMGASVLTDFCRMDIGKMKLFPEARILSGTMELDIYNAELTGLLHTDKGDISFRAFTPYAHELNVVEVKTSVPYSWKQFPGSPRSPRIIVFPDQKEKLNYTDNPTPQCVARKHEGWSVHPLLAGGDYATYWKETAGKDGTTLYVATMNEVPEPGISLSKAKTEVSRAIAQGTASLREEMHGWWNAYYETGMICIPDKKMENFYHLQLYKLATCSHPDGPVMDTFGTFYKTSQWPGIWWNLNVQLTYMATHATNRLELPPQTKTA</sequence>
<dbReference type="SUPFAM" id="SSF48208">
    <property type="entry name" value="Six-hairpin glycosidases"/>
    <property type="match status" value="1"/>
</dbReference>
<dbReference type="InterPro" id="IPR012341">
    <property type="entry name" value="6hp_glycosidase-like_sf"/>
</dbReference>
<evidence type="ECO:0000256" key="1">
    <source>
        <dbReference type="SAM" id="SignalP"/>
    </source>
</evidence>
<dbReference type="EMBL" id="JAHLFJ010000079">
    <property type="protein sequence ID" value="MBU3856612.1"/>
    <property type="molecule type" value="Genomic_DNA"/>
</dbReference>
<organism evidence="2 3">
    <name type="scientific">Candidatus Phocaeicola excrementipullorum</name>
    <dbReference type="NCBI Taxonomy" id="2838731"/>
    <lineage>
        <taxon>Bacteria</taxon>
        <taxon>Pseudomonadati</taxon>
        <taxon>Bacteroidota</taxon>
        <taxon>Bacteroidia</taxon>
        <taxon>Bacteroidales</taxon>
        <taxon>Bacteroidaceae</taxon>
        <taxon>Phocaeicola</taxon>
    </lineage>
</organism>
<dbReference type="InterPro" id="IPR008928">
    <property type="entry name" value="6-hairpin_glycosidase_sf"/>
</dbReference>
<feature type="chain" id="PRO_5037373795" evidence="1">
    <location>
        <begin position="20"/>
        <end position="354"/>
    </location>
</feature>
<dbReference type="AlphaFoldDB" id="A0A948TNJ1"/>